<name>A0A9E7TJ61_9EURY</name>
<dbReference type="AlphaFoldDB" id="A0A9E7TJ61"/>
<gene>
    <name evidence="1" type="ORF">L6E24_03935</name>
</gene>
<proteinExistence type="predicted"/>
<organism evidence="1 2">
    <name type="scientific">Methanoplanus endosymbiosus</name>
    <dbReference type="NCBI Taxonomy" id="33865"/>
    <lineage>
        <taxon>Archaea</taxon>
        <taxon>Methanobacteriati</taxon>
        <taxon>Methanobacteriota</taxon>
        <taxon>Stenosarchaea group</taxon>
        <taxon>Methanomicrobia</taxon>
        <taxon>Methanomicrobiales</taxon>
        <taxon>Methanomicrobiaceae</taxon>
        <taxon>Methanoplanus</taxon>
    </lineage>
</organism>
<protein>
    <submittedName>
        <fullName evidence="1">Uncharacterized protein</fullName>
    </submittedName>
</protein>
<accession>A0A9E7TJ61</accession>
<dbReference type="EMBL" id="CP096115">
    <property type="protein sequence ID" value="UUX93283.1"/>
    <property type="molecule type" value="Genomic_DNA"/>
</dbReference>
<dbReference type="KEGG" id="mend:L6E24_03935"/>
<evidence type="ECO:0000313" key="1">
    <source>
        <dbReference type="EMBL" id="UUX93283.1"/>
    </source>
</evidence>
<dbReference type="Proteomes" id="UP001060368">
    <property type="component" value="Chromosome"/>
</dbReference>
<keyword evidence="2" id="KW-1185">Reference proteome</keyword>
<dbReference type="GeneID" id="74306817"/>
<sequence>MTELFNTTEQSISLHINNIYSEGKSHRATVKKYLTVQNILKGESHIRKISGGVPEYDR</sequence>
<dbReference type="RefSeq" id="WP_257743422.1">
    <property type="nucleotide sequence ID" value="NZ_CP096115.1"/>
</dbReference>
<evidence type="ECO:0000313" key="2">
    <source>
        <dbReference type="Proteomes" id="UP001060368"/>
    </source>
</evidence>
<reference evidence="1" key="1">
    <citation type="submission" date="2022-04" db="EMBL/GenBank/DDBJ databases">
        <title>Complete genome of Methanoplanus endosymbiosus DSM 3599.</title>
        <authorList>
            <person name="Chen S.-C."/>
            <person name="You Y.-T."/>
            <person name="Zhou Y.-Z."/>
            <person name="Lai M.-C."/>
        </authorList>
    </citation>
    <scope>NUCLEOTIDE SEQUENCE</scope>
    <source>
        <strain evidence="1">DSM 3599</strain>
    </source>
</reference>